<dbReference type="AlphaFoldDB" id="A0A3P6P5U8"/>
<proteinExistence type="predicted"/>
<dbReference type="Proteomes" id="UP000282613">
    <property type="component" value="Unassembled WGS sequence"/>
</dbReference>
<evidence type="ECO:0000313" key="2">
    <source>
        <dbReference type="Proteomes" id="UP000282613"/>
    </source>
</evidence>
<protein>
    <submittedName>
        <fullName evidence="1">Uncharacterized protein</fullName>
    </submittedName>
</protein>
<accession>A0A3P6P5U8</accession>
<organism evidence="1 2">
    <name type="scientific">Taenia asiatica</name>
    <name type="common">Asian tapeworm</name>
    <dbReference type="NCBI Taxonomy" id="60517"/>
    <lineage>
        <taxon>Eukaryota</taxon>
        <taxon>Metazoa</taxon>
        <taxon>Spiralia</taxon>
        <taxon>Lophotrochozoa</taxon>
        <taxon>Platyhelminthes</taxon>
        <taxon>Cestoda</taxon>
        <taxon>Eucestoda</taxon>
        <taxon>Cyclophyllidea</taxon>
        <taxon>Taeniidae</taxon>
        <taxon>Taenia</taxon>
    </lineage>
</organism>
<keyword evidence="2" id="KW-1185">Reference proteome</keyword>
<name>A0A3P6P5U8_TAEAS</name>
<dbReference type="EMBL" id="UYRS01004188">
    <property type="protein sequence ID" value="VDK26650.1"/>
    <property type="molecule type" value="Genomic_DNA"/>
</dbReference>
<gene>
    <name evidence="1" type="ORF">TASK_LOCUS2937</name>
</gene>
<reference evidence="1 2" key="1">
    <citation type="submission" date="2018-11" db="EMBL/GenBank/DDBJ databases">
        <authorList>
            <consortium name="Pathogen Informatics"/>
        </authorList>
    </citation>
    <scope>NUCLEOTIDE SEQUENCE [LARGE SCALE GENOMIC DNA]</scope>
</reference>
<evidence type="ECO:0000313" key="1">
    <source>
        <dbReference type="EMBL" id="VDK26650.1"/>
    </source>
</evidence>
<sequence>MFDFTFALLRVVDCSTVKAPVPRLHLSRVCQTLAVLGQRLVARLKDPHDIDASAQSGEAEVDALVKQAILVISEVKDYVKNHDAPVHSPLKRLSVSLEIVAKSLTCQRQQREDPEQGKES</sequence>